<dbReference type="AlphaFoldDB" id="A0AAN8G0J8"/>
<evidence type="ECO:0008006" key="3">
    <source>
        <dbReference type="Google" id="ProtNLM"/>
    </source>
</evidence>
<organism evidence="1 2">
    <name type="scientific">Trichostrongylus colubriformis</name>
    <name type="common">Black scour worm</name>
    <dbReference type="NCBI Taxonomy" id="6319"/>
    <lineage>
        <taxon>Eukaryota</taxon>
        <taxon>Metazoa</taxon>
        <taxon>Ecdysozoa</taxon>
        <taxon>Nematoda</taxon>
        <taxon>Chromadorea</taxon>
        <taxon>Rhabditida</taxon>
        <taxon>Rhabditina</taxon>
        <taxon>Rhabditomorpha</taxon>
        <taxon>Strongyloidea</taxon>
        <taxon>Trichostrongylidae</taxon>
        <taxon>Trichostrongylus</taxon>
    </lineage>
</organism>
<dbReference type="EMBL" id="WIXE01009601">
    <property type="protein sequence ID" value="KAK5978298.1"/>
    <property type="molecule type" value="Genomic_DNA"/>
</dbReference>
<protein>
    <recommendedName>
        <fullName evidence="3">COMM domain-containing protein</fullName>
    </recommendedName>
</protein>
<gene>
    <name evidence="1" type="ORF">GCK32_004656</name>
</gene>
<comment type="caution">
    <text evidence="1">The sequence shown here is derived from an EMBL/GenBank/DDBJ whole genome shotgun (WGS) entry which is preliminary data.</text>
</comment>
<dbReference type="Proteomes" id="UP001331761">
    <property type="component" value="Unassembled WGS sequence"/>
</dbReference>
<keyword evidence="2" id="KW-1185">Reference proteome</keyword>
<proteinExistence type="predicted"/>
<accession>A0AAN8G0J8</accession>
<sequence>MIWEEWSRNCNHFFVLDALLRFSWSKCTDLIHLVEGFVTSRDSEMDYSSIAADFNVDEEWFRRIVHQLVKITVNVGEAGAKIGDIIDIHPVRSLLEDDERLFICKSVHLLREHPESISSLIDHQIGTHTCGNYVDSSIRFDRNISQRSVYETEGERCASFIWRLQLSDGEEVVLRLPFGALSHLAKQCDLISAEISRIKQAQLRQSHPRS</sequence>
<name>A0AAN8G0J8_TRICO</name>
<evidence type="ECO:0000313" key="1">
    <source>
        <dbReference type="EMBL" id="KAK5978298.1"/>
    </source>
</evidence>
<reference evidence="1 2" key="1">
    <citation type="submission" date="2019-10" db="EMBL/GenBank/DDBJ databases">
        <title>Assembly and Annotation for the nematode Trichostrongylus colubriformis.</title>
        <authorList>
            <person name="Martin J."/>
        </authorList>
    </citation>
    <scope>NUCLEOTIDE SEQUENCE [LARGE SCALE GENOMIC DNA]</scope>
    <source>
        <strain evidence="1">G859</strain>
        <tissue evidence="1">Whole worm</tissue>
    </source>
</reference>
<evidence type="ECO:0000313" key="2">
    <source>
        <dbReference type="Proteomes" id="UP001331761"/>
    </source>
</evidence>